<sequence>MKNIKIYITHTPNKENQLIQLPMIQNIIAGADYQTEPVPEGMILDNTGDHISLLNKSYCELTTQYWAWKNQESDYYGFCHYRRLFSFNEEELKEDGWGTIPLNYLNHENLKKLKFDEKNIRSVVEAYDFIIAKGINVKLLKARTVADHYKKAEELNYKDFETMMDIIREKYPFLYDSAKAYVQGDTFYPCNMFVMKKDLFHQYSEVLFGILGEFERKWDISGYSIQAMRTIGHLGERIAGIYYTYIQSLKTYKTKELQIALFKNTQRRIAVMNDKEDSVIPVVVAANDFYVPYMSVCIQSIIESTKKQFCKIFVFHTDISAENQKLLCLQVKKSSNIVLNFIQIGEYVDNYRLQSKDHITVETFYRFLILDIMKEYEKVIYLDCDLIVCRDLSELYETDLENNYIGAVYDVDFAGQLNSPWLRIKEYERKTLHLKDPYKYFQAGVLLMNISKMRKAITAEQLLEMATTGIYKYSDQDILNIVCENRITYLNMSWNVITDCNGRRISEVASRAPANLFEQYMESRKSPSIIHYAGIQKPWKRASEDYGWIFWETARRTPYYEQILERLCAGHDSQKKISNAGNGGLVKRVGYCLFPVGTKRRELIKKIYFSIVD</sequence>
<keyword evidence="2" id="KW-0808">Transferase</keyword>
<gene>
    <name evidence="5" type="ORF">ABFV83_19375</name>
</gene>
<dbReference type="AlphaFoldDB" id="A0AAU7PNU9"/>
<dbReference type="EMBL" id="CP157940">
    <property type="protein sequence ID" value="XBS53938.1"/>
    <property type="molecule type" value="Genomic_DNA"/>
</dbReference>
<evidence type="ECO:0000313" key="5">
    <source>
        <dbReference type="EMBL" id="XBS53938.1"/>
    </source>
</evidence>
<protein>
    <submittedName>
        <fullName evidence="5">DUF4422 domain-containing protein</fullName>
    </submittedName>
</protein>
<dbReference type="RefSeq" id="WP_349946243.1">
    <property type="nucleotide sequence ID" value="NZ_CP157940.1"/>
</dbReference>
<name>A0AAU7PNU9_9FIRM</name>
<reference evidence="5" key="1">
    <citation type="submission" date="2024-06" db="EMBL/GenBank/DDBJ databases">
        <title>Lacrimispora cavernae sp. nov., a novel anaerobe isolated from bat guano pile inside a cave.</title>
        <authorList>
            <person name="Miller S.L."/>
            <person name="Lu N."/>
            <person name="King J."/>
            <person name="Sankaranarayanan K."/>
            <person name="Lawson P.A."/>
        </authorList>
    </citation>
    <scope>NUCLEOTIDE SEQUENCE</scope>
    <source>
        <strain evidence="5">BS-2</strain>
    </source>
</reference>
<dbReference type="PANTHER" id="PTHR13778:SF47">
    <property type="entry name" value="LIPOPOLYSACCHARIDE 1,3-GALACTOSYLTRANSFERASE"/>
    <property type="match status" value="1"/>
</dbReference>
<dbReference type="Gene3D" id="3.90.550.10">
    <property type="entry name" value="Spore Coat Polysaccharide Biosynthesis Protein SpsA, Chain A"/>
    <property type="match status" value="1"/>
</dbReference>
<dbReference type="InterPro" id="IPR025536">
    <property type="entry name" value="DUF4422"/>
</dbReference>
<keyword evidence="1" id="KW-0328">Glycosyltransferase</keyword>
<dbReference type="Pfam" id="PF01501">
    <property type="entry name" value="Glyco_transf_8"/>
    <property type="match status" value="1"/>
</dbReference>
<dbReference type="InterPro" id="IPR029044">
    <property type="entry name" value="Nucleotide-diphossugar_trans"/>
</dbReference>
<dbReference type="InterPro" id="IPR050748">
    <property type="entry name" value="Glycosyltrans_8_dom-fam"/>
</dbReference>
<evidence type="ECO:0000259" key="4">
    <source>
        <dbReference type="Pfam" id="PF14393"/>
    </source>
</evidence>
<evidence type="ECO:0000256" key="3">
    <source>
        <dbReference type="ARBA" id="ARBA00022723"/>
    </source>
</evidence>
<dbReference type="PANTHER" id="PTHR13778">
    <property type="entry name" value="GLYCOSYLTRANSFERASE 8 DOMAIN-CONTAINING PROTEIN"/>
    <property type="match status" value="1"/>
</dbReference>
<keyword evidence="3" id="KW-0479">Metal-binding</keyword>
<feature type="domain" description="DUF4422" evidence="4">
    <location>
        <begin position="13"/>
        <end position="244"/>
    </location>
</feature>
<dbReference type="GO" id="GO:0016757">
    <property type="term" value="F:glycosyltransferase activity"/>
    <property type="evidence" value="ECO:0007669"/>
    <property type="project" value="UniProtKB-KW"/>
</dbReference>
<accession>A0AAU7PNU9</accession>
<dbReference type="SUPFAM" id="SSF53448">
    <property type="entry name" value="Nucleotide-diphospho-sugar transferases"/>
    <property type="match status" value="1"/>
</dbReference>
<organism evidence="5">
    <name type="scientific">Lacrimispora sp. BS-2</name>
    <dbReference type="NCBI Taxonomy" id="3151850"/>
    <lineage>
        <taxon>Bacteria</taxon>
        <taxon>Bacillati</taxon>
        <taxon>Bacillota</taxon>
        <taxon>Clostridia</taxon>
        <taxon>Lachnospirales</taxon>
        <taxon>Lachnospiraceae</taxon>
        <taxon>Lacrimispora</taxon>
    </lineage>
</organism>
<dbReference type="Pfam" id="PF14393">
    <property type="entry name" value="DUF4422"/>
    <property type="match status" value="1"/>
</dbReference>
<dbReference type="GO" id="GO:0046872">
    <property type="term" value="F:metal ion binding"/>
    <property type="evidence" value="ECO:0007669"/>
    <property type="project" value="UniProtKB-KW"/>
</dbReference>
<evidence type="ECO:0000256" key="1">
    <source>
        <dbReference type="ARBA" id="ARBA00022676"/>
    </source>
</evidence>
<dbReference type="InterPro" id="IPR002495">
    <property type="entry name" value="Glyco_trans_8"/>
</dbReference>
<dbReference type="CDD" id="cd04194">
    <property type="entry name" value="GT8_A4GalT_like"/>
    <property type="match status" value="1"/>
</dbReference>
<proteinExistence type="predicted"/>
<evidence type="ECO:0000256" key="2">
    <source>
        <dbReference type="ARBA" id="ARBA00022679"/>
    </source>
</evidence>